<keyword evidence="4 5" id="KW-0862">Zinc</keyword>
<dbReference type="InterPro" id="IPR001841">
    <property type="entry name" value="Znf_RING"/>
</dbReference>
<feature type="compositionally biased region" description="Low complexity" evidence="6">
    <location>
        <begin position="555"/>
        <end position="565"/>
    </location>
</feature>
<keyword evidence="2 5" id="KW-0479">Metal-binding</keyword>
<protein>
    <submittedName>
        <fullName evidence="9">Uncharacterized protein</fullName>
    </submittedName>
</protein>
<dbReference type="PROSITE" id="PS50089">
    <property type="entry name" value="ZF_RING_2"/>
    <property type="match status" value="1"/>
</dbReference>
<dbReference type="PANTHER" id="PTHR11224:SF10">
    <property type="entry name" value="IP09428P-RELATED"/>
    <property type="match status" value="1"/>
</dbReference>
<keyword evidence="10" id="KW-1185">Reference proteome</keyword>
<feature type="domain" description="C3H1-type" evidence="8">
    <location>
        <begin position="55"/>
        <end position="82"/>
    </location>
</feature>
<organism evidence="9 10">
    <name type="scientific">Pterulicium gracile</name>
    <dbReference type="NCBI Taxonomy" id="1884261"/>
    <lineage>
        <taxon>Eukaryota</taxon>
        <taxon>Fungi</taxon>
        <taxon>Dikarya</taxon>
        <taxon>Basidiomycota</taxon>
        <taxon>Agaricomycotina</taxon>
        <taxon>Agaricomycetes</taxon>
        <taxon>Agaricomycetidae</taxon>
        <taxon>Agaricales</taxon>
        <taxon>Pleurotineae</taxon>
        <taxon>Pterulaceae</taxon>
        <taxon>Pterulicium</taxon>
    </lineage>
</organism>
<evidence type="ECO:0000259" key="7">
    <source>
        <dbReference type="PROSITE" id="PS50089"/>
    </source>
</evidence>
<dbReference type="PROSITE" id="PS00518">
    <property type="entry name" value="ZF_RING_1"/>
    <property type="match status" value="1"/>
</dbReference>
<evidence type="ECO:0000259" key="8">
    <source>
        <dbReference type="PROSITE" id="PS50103"/>
    </source>
</evidence>
<feature type="domain" description="C3H1-type" evidence="8">
    <location>
        <begin position="286"/>
        <end position="316"/>
    </location>
</feature>
<dbReference type="SUPFAM" id="SSF57850">
    <property type="entry name" value="RING/U-box"/>
    <property type="match status" value="1"/>
</dbReference>
<feature type="compositionally biased region" description="Basic and acidic residues" evidence="6">
    <location>
        <begin position="509"/>
        <end position="525"/>
    </location>
</feature>
<feature type="domain" description="C3H1-type" evidence="8">
    <location>
        <begin position="14"/>
        <end position="42"/>
    </location>
</feature>
<keyword evidence="1" id="KW-0808">Transferase</keyword>
<feature type="domain" description="RING-type" evidence="7">
    <location>
        <begin position="104"/>
        <end position="153"/>
    </location>
</feature>
<dbReference type="Pfam" id="PF00097">
    <property type="entry name" value="zf-C3HC4"/>
    <property type="match status" value="1"/>
</dbReference>
<evidence type="ECO:0000313" key="10">
    <source>
        <dbReference type="Proteomes" id="UP000305067"/>
    </source>
</evidence>
<dbReference type="SMART" id="SM00356">
    <property type="entry name" value="ZnF_C3H1"/>
    <property type="match status" value="3"/>
</dbReference>
<accession>A0A5C3QTS4</accession>
<feature type="zinc finger region" description="C3H1-type" evidence="5">
    <location>
        <begin position="55"/>
        <end position="82"/>
    </location>
</feature>
<evidence type="ECO:0000256" key="5">
    <source>
        <dbReference type="PROSITE-ProRule" id="PRU00723"/>
    </source>
</evidence>
<feature type="compositionally biased region" description="Pro residues" evidence="6">
    <location>
        <begin position="377"/>
        <end position="386"/>
    </location>
</feature>
<dbReference type="InterPro" id="IPR036855">
    <property type="entry name" value="Znf_CCCH_sf"/>
</dbReference>
<evidence type="ECO:0000313" key="9">
    <source>
        <dbReference type="EMBL" id="TFL05425.1"/>
    </source>
</evidence>
<feature type="zinc finger region" description="C3H1-type" evidence="5">
    <location>
        <begin position="14"/>
        <end position="42"/>
    </location>
</feature>
<dbReference type="InterPro" id="IPR000571">
    <property type="entry name" value="Znf_CCCH"/>
</dbReference>
<dbReference type="EMBL" id="ML178817">
    <property type="protein sequence ID" value="TFL05425.1"/>
    <property type="molecule type" value="Genomic_DNA"/>
</dbReference>
<dbReference type="InterPro" id="IPR045072">
    <property type="entry name" value="MKRN-like"/>
</dbReference>
<evidence type="ECO:0000256" key="3">
    <source>
        <dbReference type="ARBA" id="ARBA00022771"/>
    </source>
</evidence>
<dbReference type="Proteomes" id="UP000305067">
    <property type="component" value="Unassembled WGS sequence"/>
</dbReference>
<dbReference type="PANTHER" id="PTHR11224">
    <property type="entry name" value="MAKORIN-RELATED"/>
    <property type="match status" value="1"/>
</dbReference>
<dbReference type="STRING" id="1884261.A0A5C3QTS4"/>
<evidence type="ECO:0000256" key="6">
    <source>
        <dbReference type="SAM" id="MobiDB-lite"/>
    </source>
</evidence>
<feature type="region of interest" description="Disordered" evidence="6">
    <location>
        <begin position="368"/>
        <end position="428"/>
    </location>
</feature>
<feature type="region of interest" description="Disordered" evidence="6">
    <location>
        <begin position="509"/>
        <end position="591"/>
    </location>
</feature>
<reference evidence="9 10" key="1">
    <citation type="journal article" date="2019" name="Nat. Ecol. Evol.">
        <title>Megaphylogeny resolves global patterns of mushroom evolution.</title>
        <authorList>
            <person name="Varga T."/>
            <person name="Krizsan K."/>
            <person name="Foldi C."/>
            <person name="Dima B."/>
            <person name="Sanchez-Garcia M."/>
            <person name="Sanchez-Ramirez S."/>
            <person name="Szollosi G.J."/>
            <person name="Szarkandi J.G."/>
            <person name="Papp V."/>
            <person name="Albert L."/>
            <person name="Andreopoulos W."/>
            <person name="Angelini C."/>
            <person name="Antonin V."/>
            <person name="Barry K.W."/>
            <person name="Bougher N.L."/>
            <person name="Buchanan P."/>
            <person name="Buyck B."/>
            <person name="Bense V."/>
            <person name="Catcheside P."/>
            <person name="Chovatia M."/>
            <person name="Cooper J."/>
            <person name="Damon W."/>
            <person name="Desjardin D."/>
            <person name="Finy P."/>
            <person name="Geml J."/>
            <person name="Haridas S."/>
            <person name="Hughes K."/>
            <person name="Justo A."/>
            <person name="Karasinski D."/>
            <person name="Kautmanova I."/>
            <person name="Kiss B."/>
            <person name="Kocsube S."/>
            <person name="Kotiranta H."/>
            <person name="LaButti K.M."/>
            <person name="Lechner B.E."/>
            <person name="Liimatainen K."/>
            <person name="Lipzen A."/>
            <person name="Lukacs Z."/>
            <person name="Mihaltcheva S."/>
            <person name="Morgado L.N."/>
            <person name="Niskanen T."/>
            <person name="Noordeloos M.E."/>
            <person name="Ohm R.A."/>
            <person name="Ortiz-Santana B."/>
            <person name="Ovrebo C."/>
            <person name="Racz N."/>
            <person name="Riley R."/>
            <person name="Savchenko A."/>
            <person name="Shiryaev A."/>
            <person name="Soop K."/>
            <person name="Spirin V."/>
            <person name="Szebenyi C."/>
            <person name="Tomsovsky M."/>
            <person name="Tulloss R.E."/>
            <person name="Uehling J."/>
            <person name="Grigoriev I.V."/>
            <person name="Vagvolgyi C."/>
            <person name="Papp T."/>
            <person name="Martin F.M."/>
            <person name="Miettinen O."/>
            <person name="Hibbett D.S."/>
            <person name="Nagy L.G."/>
        </authorList>
    </citation>
    <scope>NUCLEOTIDE SEQUENCE [LARGE SCALE GENOMIC DNA]</scope>
    <source>
        <strain evidence="9 10">CBS 309.79</strain>
    </source>
</reference>
<dbReference type="OrthoDB" id="250836at2759"/>
<gene>
    <name evidence="9" type="ORF">BDV98DRAFT_653968</name>
</gene>
<dbReference type="InterPro" id="IPR017907">
    <property type="entry name" value="Znf_RING_CS"/>
</dbReference>
<evidence type="ECO:0000256" key="4">
    <source>
        <dbReference type="ARBA" id="ARBA00022833"/>
    </source>
</evidence>
<dbReference type="SUPFAM" id="SSF90229">
    <property type="entry name" value="CCCH zinc finger"/>
    <property type="match status" value="1"/>
</dbReference>
<dbReference type="InterPro" id="IPR013083">
    <property type="entry name" value="Znf_RING/FYVE/PHD"/>
</dbReference>
<dbReference type="SMART" id="SM00184">
    <property type="entry name" value="RING"/>
    <property type="match status" value="1"/>
</dbReference>
<keyword evidence="3 5" id="KW-0863">Zinc-finger</keyword>
<dbReference type="AlphaFoldDB" id="A0A5C3QTS4"/>
<dbReference type="GO" id="GO:0000209">
    <property type="term" value="P:protein polyubiquitination"/>
    <property type="evidence" value="ECO:0007669"/>
    <property type="project" value="InterPro"/>
</dbReference>
<evidence type="ECO:0000256" key="2">
    <source>
        <dbReference type="ARBA" id="ARBA00022723"/>
    </source>
</evidence>
<dbReference type="Gene3D" id="3.30.1370.210">
    <property type="match status" value="1"/>
</dbReference>
<dbReference type="PROSITE" id="PS50103">
    <property type="entry name" value="ZF_C3H1"/>
    <property type="match status" value="3"/>
</dbReference>
<dbReference type="GO" id="GO:0008270">
    <property type="term" value="F:zinc ion binding"/>
    <property type="evidence" value="ECO:0007669"/>
    <property type="project" value="UniProtKB-KW"/>
</dbReference>
<sequence length="591" mass="63853">MQHTPAALKRPRTSTPRGICRYYTSELGCYAGSTCKFLHCTQQEADADQPLLTPYDRAKRCVFYAKGYCKREENCWFKHELPPPLDVIAVSSQCASGLDEPEACGICLEIPVTYGLLESCNHVFCIHCIRQWRKKNVDEYDLAASKEKCPMCRISSKFVAPSSRFYASSAAKQGGPFAASSSSSIPTAGGDSGPFINVPSSNDFLSTTLAPSRSASTSTHCQLSPSAPVFIPSAPHSQFVGVNINASSSSSSAAPPAVPSILENRDDLMRPQLQSKAQIIASYKASMKRIPCRHFLASSRRSCKFRNNCFYQHVDADGNEVVFPTRVGTRAFAGRGDTGVIRPSFVESFRNGLVQFLMGMDNTRSGAFSAGTARAPRPAPGGPAAPPVAQRGEVPVASQPTTDSTEDTIPGAASPTRVEDATPAGDSQALQDMSHVSDEDIDAVLHMLHNFQEDLSAYRDNIGEVAGRIEDEQLNFDDFDMLNFPELEREEVPSGEMLVDLDLYNHDESSRSRTTQVHDGHHEEPTVVPGVEPQSGSTSHDSTEGGVDVSGQEESSTLNRTSSTSPPLPPFLTDGRGRVVWSGSANGDGNR</sequence>
<dbReference type="Gene3D" id="3.30.40.10">
    <property type="entry name" value="Zinc/RING finger domain, C3HC4 (zinc finger)"/>
    <property type="match status" value="1"/>
</dbReference>
<name>A0A5C3QTS4_9AGAR</name>
<proteinExistence type="predicted"/>
<dbReference type="GO" id="GO:0061630">
    <property type="term" value="F:ubiquitin protein ligase activity"/>
    <property type="evidence" value="ECO:0007669"/>
    <property type="project" value="InterPro"/>
</dbReference>
<feature type="zinc finger region" description="C3H1-type" evidence="5">
    <location>
        <begin position="286"/>
        <end position="316"/>
    </location>
</feature>
<evidence type="ECO:0000256" key="1">
    <source>
        <dbReference type="ARBA" id="ARBA00022679"/>
    </source>
</evidence>
<dbReference type="InterPro" id="IPR018957">
    <property type="entry name" value="Znf_C3HC4_RING-type"/>
</dbReference>